<reference evidence="4" key="2">
    <citation type="submission" date="2021-02" db="UniProtKB">
        <authorList>
            <consortium name="EnsemblMetazoa"/>
        </authorList>
    </citation>
    <scope>IDENTIFICATION</scope>
    <source>
        <strain evidence="4">JHB</strain>
    </source>
</reference>
<dbReference type="eggNOG" id="KOG3700">
    <property type="taxonomic scope" value="Eukaryota"/>
</dbReference>
<feature type="transmembrane region" description="Helical" evidence="2">
    <location>
        <begin position="385"/>
        <end position="404"/>
    </location>
</feature>
<sequence>MKARPRAAAAAGERGTRTAEEARIAFSSASCLSMAGPFGSPGDESIKRSEYNRMPPMFVYDQYDECLFSDPDEVVGTYCMVRVVVKPDNASSIWRLIETFSSNTKLHMNHALLDRGICVIDVAETIARLKVDNISALVVPKFEIGFPYIYRYNSFRNVEPYKKNYSDLMAAIVNTDLTERYGLQAYTEIEYCDRTGVDEFPIDGVDIAFLVFIAVLIIAVIASSYYDASWKSSNGLKHYQKDLPCKKSMLLSSFSLTRNWYRLVSSSRDPTSRELRFIQAVRFLVVTLVVYSHAAFFVQPRNGWVIEQTYHDTVSMIVANATQLVTTFFFISAFVFTITFVKKIKDSGRTPGLMEIAVIIVNRYIRPRRFGFWYDAPSRSQYFPAYTYLGVYVSGIIIGFVYLKHRIAGKGIRSNMWFRVAFLSIFIIAPAMFLSSRIFYEYEFPKPSVWMSVYSAGSRVLMTILIALGFFGITFQVSKTLTRFLNHKIFEVLGRLTYGTYLVHYCMVKIMFFNVRELSNLGMFDLIVKTCATMLISTLASLALVLMIELPISALQKQLLQTFLKPSTHNNNNNEPEDTERNAGYTSEESIKLQPKALKGAF</sequence>
<keyword evidence="2" id="KW-1133">Transmembrane helix</keyword>
<evidence type="ECO:0000256" key="1">
    <source>
        <dbReference type="SAM" id="MobiDB-lite"/>
    </source>
</evidence>
<feature type="transmembrane region" description="Helical" evidence="2">
    <location>
        <begin position="277"/>
        <end position="297"/>
    </location>
</feature>
<dbReference type="InParanoid" id="B0XK32"/>
<feature type="transmembrane region" description="Helical" evidence="2">
    <location>
        <begin position="498"/>
        <end position="515"/>
    </location>
</feature>
<dbReference type="InterPro" id="IPR052728">
    <property type="entry name" value="O2_lipid_transport_reg"/>
</dbReference>
<gene>
    <name evidence="4" type="primary">6054020</name>
    <name evidence="3" type="ORF">CpipJ_CPIJ019687</name>
</gene>
<dbReference type="EnsemblMetazoa" id="CPIJ019687-RA">
    <property type="protein sequence ID" value="CPIJ019687-PA"/>
    <property type="gene ID" value="CPIJ019687"/>
</dbReference>
<feature type="transmembrane region" description="Helical" evidence="2">
    <location>
        <begin position="416"/>
        <end position="440"/>
    </location>
</feature>
<dbReference type="AlphaFoldDB" id="B0XK32"/>
<feature type="region of interest" description="Disordered" evidence="1">
    <location>
        <begin position="566"/>
        <end position="588"/>
    </location>
</feature>
<dbReference type="PANTHER" id="PTHR11161">
    <property type="entry name" value="O-ACYLTRANSFERASE"/>
    <property type="match status" value="1"/>
</dbReference>
<feature type="transmembrane region" description="Helical" evidence="2">
    <location>
        <begin position="460"/>
        <end position="477"/>
    </location>
</feature>
<reference evidence="3" key="1">
    <citation type="submission" date="2007-03" db="EMBL/GenBank/DDBJ databases">
        <title>Annotation of Culex pipiens quinquefasciatus.</title>
        <authorList>
            <consortium name="The Broad Institute Genome Sequencing Platform"/>
            <person name="Atkinson P.W."/>
            <person name="Hemingway J."/>
            <person name="Christensen B.M."/>
            <person name="Higgs S."/>
            <person name="Kodira C."/>
            <person name="Hannick L."/>
            <person name="Megy K."/>
            <person name="O'Leary S."/>
            <person name="Pearson M."/>
            <person name="Haas B.J."/>
            <person name="Mauceli E."/>
            <person name="Wortman J.R."/>
            <person name="Lee N.H."/>
            <person name="Guigo R."/>
            <person name="Stanke M."/>
            <person name="Alvarado L."/>
            <person name="Amedeo P."/>
            <person name="Antoine C.H."/>
            <person name="Arensburger P."/>
            <person name="Bidwell S.L."/>
            <person name="Crawford M."/>
            <person name="Camaro F."/>
            <person name="Devon K."/>
            <person name="Engels R."/>
            <person name="Hammond M."/>
            <person name="Howarth C."/>
            <person name="Koehrsen M."/>
            <person name="Lawson D."/>
            <person name="Montgomery P."/>
            <person name="Nene V."/>
            <person name="Nusbaum C."/>
            <person name="Puiu D."/>
            <person name="Romero-Severson J."/>
            <person name="Severson D.W."/>
            <person name="Shumway M."/>
            <person name="Sisk P."/>
            <person name="Stolte C."/>
            <person name="Zeng Q."/>
            <person name="Eisenstadt E."/>
            <person name="Fraser-Liggett C."/>
            <person name="Strausberg R."/>
            <person name="Galagan J."/>
            <person name="Birren B."/>
            <person name="Collins F.H."/>
        </authorList>
    </citation>
    <scope>NUCLEOTIDE SEQUENCE [LARGE SCALE GENOMIC DNA]</scope>
    <source>
        <strain evidence="3">JHB</strain>
    </source>
</reference>
<keyword evidence="5" id="KW-1185">Reference proteome</keyword>
<evidence type="ECO:0000313" key="4">
    <source>
        <dbReference type="EnsemblMetazoa" id="CPIJ019687-PA"/>
    </source>
</evidence>
<dbReference type="KEGG" id="cqu:CpipJ_CPIJ019687"/>
<evidence type="ECO:0000256" key="2">
    <source>
        <dbReference type="SAM" id="Phobius"/>
    </source>
</evidence>
<feature type="transmembrane region" description="Helical" evidence="2">
    <location>
        <begin position="207"/>
        <end position="226"/>
    </location>
</feature>
<evidence type="ECO:0000313" key="5">
    <source>
        <dbReference type="Proteomes" id="UP000002320"/>
    </source>
</evidence>
<dbReference type="EMBL" id="DS233690">
    <property type="protein sequence ID" value="EDS31129.1"/>
    <property type="molecule type" value="Genomic_DNA"/>
</dbReference>
<dbReference type="Proteomes" id="UP000002320">
    <property type="component" value="Unassembled WGS sequence"/>
</dbReference>
<evidence type="ECO:0000313" key="3">
    <source>
        <dbReference type="EMBL" id="EDS31129.1"/>
    </source>
</evidence>
<protein>
    <submittedName>
        <fullName evidence="3 4">Uncharacterized protein</fullName>
    </submittedName>
</protein>
<feature type="transmembrane region" description="Helical" evidence="2">
    <location>
        <begin position="527"/>
        <end position="548"/>
    </location>
</feature>
<dbReference type="OrthoDB" id="10265389at2759"/>
<dbReference type="PANTHER" id="PTHR11161:SF22">
    <property type="entry name" value="ACYLTRANSFERASE 3 DOMAIN-CONTAINING PROTEIN-RELATED"/>
    <property type="match status" value="1"/>
</dbReference>
<dbReference type="VEuPathDB" id="VectorBase:CQUJHB010410"/>
<dbReference type="HOGENOM" id="CLU_007874_5_0_1"/>
<keyword evidence="2" id="KW-0812">Transmembrane</keyword>
<dbReference type="VEuPathDB" id="VectorBase:CPIJ019687"/>
<proteinExistence type="predicted"/>
<organism>
    <name type="scientific">Culex quinquefasciatus</name>
    <name type="common">Southern house mosquito</name>
    <name type="synonym">Culex pungens</name>
    <dbReference type="NCBI Taxonomy" id="7176"/>
    <lineage>
        <taxon>Eukaryota</taxon>
        <taxon>Metazoa</taxon>
        <taxon>Ecdysozoa</taxon>
        <taxon>Arthropoda</taxon>
        <taxon>Hexapoda</taxon>
        <taxon>Insecta</taxon>
        <taxon>Pterygota</taxon>
        <taxon>Neoptera</taxon>
        <taxon>Endopterygota</taxon>
        <taxon>Diptera</taxon>
        <taxon>Nematocera</taxon>
        <taxon>Culicoidea</taxon>
        <taxon>Culicidae</taxon>
        <taxon>Culicinae</taxon>
        <taxon>Culicini</taxon>
        <taxon>Culex</taxon>
        <taxon>Culex</taxon>
    </lineage>
</organism>
<accession>B0XK32</accession>
<keyword evidence="2" id="KW-0472">Membrane</keyword>
<name>B0XK32_CULQU</name>
<feature type="transmembrane region" description="Helical" evidence="2">
    <location>
        <begin position="317"/>
        <end position="341"/>
    </location>
</feature>